<dbReference type="SMART" id="SM00233">
    <property type="entry name" value="PH"/>
    <property type="match status" value="1"/>
</dbReference>
<accession>A0A2R5LLS7</accession>
<dbReference type="InterPro" id="IPR011993">
    <property type="entry name" value="PH-like_dom_sf"/>
</dbReference>
<reference evidence="3" key="1">
    <citation type="submission" date="2018-03" db="EMBL/GenBank/DDBJ databases">
        <title>The relapsing fever spirochete Borrelia turicatae persists in the highly oxidative environment of its soft-bodied tick vector.</title>
        <authorList>
            <person name="Bourret T.J."/>
            <person name="Boyle W.K."/>
            <person name="Valenzuela J.G."/>
            <person name="Oliveira F."/>
            <person name="Lopez J.E."/>
        </authorList>
    </citation>
    <scope>NUCLEOTIDE SEQUENCE</scope>
    <source>
        <strain evidence="3">Kansas strain/isolate</strain>
        <tissue evidence="3">Salivary glands</tissue>
    </source>
</reference>
<protein>
    <submittedName>
        <fullName evidence="3">Putative pleckstrin similarity domain protein</fullName>
    </submittedName>
</protein>
<name>A0A2R5LLS7_9ACAR</name>
<dbReference type="InterPro" id="IPR057836">
    <property type="entry name" value="EF-hand_SWAP70_N"/>
</dbReference>
<sequence length="533" mass="62058">MPSLRTDVTNAVWHAFDSLDEGKCGTASKSRVKVFTSSLGTVLGLIKVEDGLEEFQSGSELRFQEYMTYLEKELFSKLPTDLEPKTLKRYYDQIEEMCWHVCKKKFITREFVTFPAHCVMQLFRVFCLLGELRTTDKSSPEVVMVSEEVEEVTSTFVRALGREWDAGDFHQIASLLPTFRFQCFLAFLETRYTVGTEPCGLLEATSEIYDTYVEDILKKGFLKKKMSSLGLWFEMYCVLRPHHLVYYNSKDRTRKSGEIRISPRTRSEPVADTVTGRGHRFTVVTDDKTVELSAPDYKSKLQWIAAIQLATQHSSSNRMYQHYLASKRKSERLNAEARRKQQEEERVQQLQLLEKEKAARRDAEENLKAEHRRRQELEAAQQELESKLAEERQAKRDEEIVRTLQSRMLAEEWEKREMLEKEKEEQLRNLEEERQRREELERIRRQKDRELSSIARTLSSLKSEKLVLTSKLQDTEKMLTVAETASKTLERKLKSKKSAPAMKRAVSADLTNVDDLLNWEGGAVQREVSAKES</sequence>
<organism evidence="3">
    <name type="scientific">Ornithodoros turicata</name>
    <dbReference type="NCBI Taxonomy" id="34597"/>
    <lineage>
        <taxon>Eukaryota</taxon>
        <taxon>Metazoa</taxon>
        <taxon>Ecdysozoa</taxon>
        <taxon>Arthropoda</taxon>
        <taxon>Chelicerata</taxon>
        <taxon>Arachnida</taxon>
        <taxon>Acari</taxon>
        <taxon>Parasitiformes</taxon>
        <taxon>Ixodida</taxon>
        <taxon>Ixodoidea</taxon>
        <taxon>Argasidae</taxon>
        <taxon>Ornithodorinae</taxon>
        <taxon>Ornithodoros</taxon>
    </lineage>
</organism>
<dbReference type="AlphaFoldDB" id="A0A2R5LLS7"/>
<feature type="domain" description="PH" evidence="2">
    <location>
        <begin position="215"/>
        <end position="312"/>
    </location>
</feature>
<evidence type="ECO:0000259" key="2">
    <source>
        <dbReference type="PROSITE" id="PS50003"/>
    </source>
</evidence>
<proteinExistence type="predicted"/>
<dbReference type="GO" id="GO:0005634">
    <property type="term" value="C:nucleus"/>
    <property type="evidence" value="ECO:0007669"/>
    <property type="project" value="TreeGrafter"/>
</dbReference>
<keyword evidence="1" id="KW-0175">Coiled coil</keyword>
<dbReference type="PROSITE" id="PS50003">
    <property type="entry name" value="PH_DOMAIN"/>
    <property type="match status" value="1"/>
</dbReference>
<evidence type="ECO:0000256" key="1">
    <source>
        <dbReference type="SAM" id="Coils"/>
    </source>
</evidence>
<dbReference type="EMBL" id="GGLE01006347">
    <property type="protein sequence ID" value="MBY10473.1"/>
    <property type="molecule type" value="Transcribed_RNA"/>
</dbReference>
<dbReference type="PANTHER" id="PTHR14383:SF5">
    <property type="entry name" value="RUN DOMAIN-CONTAINING PROTEIN"/>
    <property type="match status" value="1"/>
</dbReference>
<dbReference type="Pfam" id="PF25530">
    <property type="entry name" value="EF-hand_SWAP70_N"/>
    <property type="match status" value="1"/>
</dbReference>
<evidence type="ECO:0000313" key="3">
    <source>
        <dbReference type="EMBL" id="MBY10473.1"/>
    </source>
</evidence>
<dbReference type="Gene3D" id="2.30.29.30">
    <property type="entry name" value="Pleckstrin-homology domain (PH domain)/Phosphotyrosine-binding domain (PTB)"/>
    <property type="match status" value="1"/>
</dbReference>
<dbReference type="GO" id="GO:0005737">
    <property type="term" value="C:cytoplasm"/>
    <property type="evidence" value="ECO:0007669"/>
    <property type="project" value="TreeGrafter"/>
</dbReference>
<feature type="coiled-coil region" evidence="1">
    <location>
        <begin position="323"/>
        <end position="492"/>
    </location>
</feature>
<dbReference type="PANTHER" id="PTHR14383">
    <property type="entry name" value="SWAP-70 RECOMBINASE"/>
    <property type="match status" value="1"/>
</dbReference>
<dbReference type="Pfam" id="PF00169">
    <property type="entry name" value="PH"/>
    <property type="match status" value="1"/>
</dbReference>
<dbReference type="SUPFAM" id="SSF50729">
    <property type="entry name" value="PH domain-like"/>
    <property type="match status" value="1"/>
</dbReference>
<dbReference type="InterPro" id="IPR001849">
    <property type="entry name" value="PH_domain"/>
</dbReference>